<dbReference type="AlphaFoldDB" id="A0A4R1B007"/>
<dbReference type="EMBL" id="SJTH01000009">
    <property type="protein sequence ID" value="TCJ04390.1"/>
    <property type="molecule type" value="Genomic_DNA"/>
</dbReference>
<proteinExistence type="predicted"/>
<reference evidence="1 2" key="1">
    <citation type="submission" date="2019-03" db="EMBL/GenBank/DDBJ databases">
        <authorList>
            <person name="Jensen L."/>
            <person name="Storgaard J."/>
            <person name="Sulaj E."/>
            <person name="Schramm A."/>
            <person name="Marshall I.P.G."/>
        </authorList>
    </citation>
    <scope>NUCLEOTIDE SEQUENCE [LARGE SCALE GENOMIC DNA]</scope>
    <source>
        <strain evidence="1 2">2017H2G3</strain>
    </source>
</reference>
<dbReference type="OrthoDB" id="2968468at2"/>
<organism evidence="1 2">
    <name type="scientific">Cytobacillus praedii</name>
    <dbReference type="NCBI Taxonomy" id="1742358"/>
    <lineage>
        <taxon>Bacteria</taxon>
        <taxon>Bacillati</taxon>
        <taxon>Bacillota</taxon>
        <taxon>Bacilli</taxon>
        <taxon>Bacillales</taxon>
        <taxon>Bacillaceae</taxon>
        <taxon>Cytobacillus</taxon>
    </lineage>
</organism>
<dbReference type="STRING" id="1742358.GCA_001439605_02888"/>
<sequence length="199" mass="23734">MSWRWMIMTKRKEKEPLFYIQQPTFQFPTIKMQETYSSKRAEPLEKAQMNKLIEMNTKQVAEEEKDAGTKLQKGAEEEKLNQNDSFQHEMVQDKLEAFETDRRKKEENTASAFRTERKPSFQRVKSFKEMSIMERLQYLMEFPKQLPPVPCLFIANGNTFKGFLNDQLNEYIEIKLLNGKIMKILLTELEDVKMVGFRR</sequence>
<gene>
    <name evidence="1" type="ORF">E0Y62_09850</name>
</gene>
<dbReference type="Proteomes" id="UP000293846">
    <property type="component" value="Unassembled WGS sequence"/>
</dbReference>
<evidence type="ECO:0008006" key="3">
    <source>
        <dbReference type="Google" id="ProtNLM"/>
    </source>
</evidence>
<keyword evidence="2" id="KW-1185">Reference proteome</keyword>
<evidence type="ECO:0000313" key="2">
    <source>
        <dbReference type="Proteomes" id="UP000293846"/>
    </source>
</evidence>
<protein>
    <recommendedName>
        <fullName evidence="3">Spore coat protein CotO</fullName>
    </recommendedName>
</protein>
<accession>A0A4R1B007</accession>
<evidence type="ECO:0000313" key="1">
    <source>
        <dbReference type="EMBL" id="TCJ04390.1"/>
    </source>
</evidence>
<comment type="caution">
    <text evidence="1">The sequence shown here is derived from an EMBL/GenBank/DDBJ whole genome shotgun (WGS) entry which is preliminary data.</text>
</comment>
<dbReference type="InterPro" id="IPR025439">
    <property type="entry name" value="Spore_coat_CotO"/>
</dbReference>
<dbReference type="Pfam" id="PF14153">
    <property type="entry name" value="Spore_coat_CotO"/>
    <property type="match status" value="1"/>
</dbReference>
<name>A0A4R1B007_9BACI</name>